<evidence type="ECO:0000256" key="1">
    <source>
        <dbReference type="SAM" id="SignalP"/>
    </source>
</evidence>
<name>A0A2P8FZP8_9BACT</name>
<dbReference type="Pfam" id="PF18962">
    <property type="entry name" value="Por_Secre_tail"/>
    <property type="match status" value="1"/>
</dbReference>
<dbReference type="RefSeq" id="WP_106596622.1">
    <property type="nucleotide sequence ID" value="NZ_PYAS01000008.1"/>
</dbReference>
<keyword evidence="4" id="KW-1185">Reference proteome</keyword>
<gene>
    <name evidence="3" type="ORF">CLV60_10860</name>
</gene>
<dbReference type="AlphaFoldDB" id="A0A2P8FZP8"/>
<keyword evidence="1" id="KW-0732">Signal</keyword>
<evidence type="ECO:0000313" key="4">
    <source>
        <dbReference type="Proteomes" id="UP000241964"/>
    </source>
</evidence>
<dbReference type="Proteomes" id="UP000241964">
    <property type="component" value="Unassembled WGS sequence"/>
</dbReference>
<evidence type="ECO:0000259" key="2">
    <source>
        <dbReference type="Pfam" id="PF18962"/>
    </source>
</evidence>
<protein>
    <submittedName>
        <fullName evidence="3">Putative secreted protein (Por secretion system target)</fullName>
    </submittedName>
</protein>
<feature type="signal peptide" evidence="1">
    <location>
        <begin position="1"/>
        <end position="22"/>
    </location>
</feature>
<proteinExistence type="predicted"/>
<comment type="caution">
    <text evidence="3">The sequence shown here is derived from an EMBL/GenBank/DDBJ whole genome shotgun (WGS) entry which is preliminary data.</text>
</comment>
<dbReference type="EMBL" id="PYAS01000008">
    <property type="protein sequence ID" value="PSL27206.1"/>
    <property type="molecule type" value="Genomic_DNA"/>
</dbReference>
<dbReference type="NCBIfam" id="TIGR04183">
    <property type="entry name" value="Por_Secre_tail"/>
    <property type="match status" value="1"/>
</dbReference>
<dbReference type="OrthoDB" id="1523755at2"/>
<organism evidence="3 4">
    <name type="scientific">Dyadobacter jiangsuensis</name>
    <dbReference type="NCBI Taxonomy" id="1591085"/>
    <lineage>
        <taxon>Bacteria</taxon>
        <taxon>Pseudomonadati</taxon>
        <taxon>Bacteroidota</taxon>
        <taxon>Cytophagia</taxon>
        <taxon>Cytophagales</taxon>
        <taxon>Spirosomataceae</taxon>
        <taxon>Dyadobacter</taxon>
    </lineage>
</organism>
<dbReference type="InterPro" id="IPR026444">
    <property type="entry name" value="Secre_tail"/>
</dbReference>
<evidence type="ECO:0000313" key="3">
    <source>
        <dbReference type="EMBL" id="PSL27206.1"/>
    </source>
</evidence>
<feature type="domain" description="Secretion system C-terminal sorting" evidence="2">
    <location>
        <begin position="90"/>
        <end position="162"/>
    </location>
</feature>
<sequence>MKISQLLLTAGLLSASALTAHAQQIRYNTKALTINRNGDFLTAVDASGKHVANVDLTKPALKGKVVAFVYSSKKREVESEVTEPATSLTLFPNPASKEVRLNLKGNWKYPVAVQILDRSGNSLQNNSIESSERILNISSLRQGIYILKAESGESRAVEKLVVE</sequence>
<feature type="chain" id="PRO_5015188042" evidence="1">
    <location>
        <begin position="23"/>
        <end position="163"/>
    </location>
</feature>
<accession>A0A2P8FZP8</accession>
<reference evidence="3 4" key="1">
    <citation type="submission" date="2018-03" db="EMBL/GenBank/DDBJ databases">
        <title>Genomic Encyclopedia of Archaeal and Bacterial Type Strains, Phase II (KMG-II): from individual species to whole genera.</title>
        <authorList>
            <person name="Goeker M."/>
        </authorList>
    </citation>
    <scope>NUCLEOTIDE SEQUENCE [LARGE SCALE GENOMIC DNA]</scope>
    <source>
        <strain evidence="3 4">DSM 29057</strain>
    </source>
</reference>